<evidence type="ECO:0000313" key="1">
    <source>
        <dbReference type="EMBL" id="MEQ1406158.1"/>
    </source>
</evidence>
<dbReference type="SUPFAM" id="SSF51126">
    <property type="entry name" value="Pectin lyase-like"/>
    <property type="match status" value="1"/>
</dbReference>
<dbReference type="RefSeq" id="WP_348863197.1">
    <property type="nucleotide sequence ID" value="NZ_JBEAAL010000009.1"/>
</dbReference>
<organism evidence="1 2">
    <name type="scientific">Neorhizobium phenanthreniclasticum</name>
    <dbReference type="NCBI Taxonomy" id="3157917"/>
    <lineage>
        <taxon>Bacteria</taxon>
        <taxon>Pseudomonadati</taxon>
        <taxon>Pseudomonadota</taxon>
        <taxon>Alphaproteobacteria</taxon>
        <taxon>Hyphomicrobiales</taxon>
        <taxon>Rhizobiaceae</taxon>
        <taxon>Rhizobium/Agrobacterium group</taxon>
        <taxon>Neorhizobium</taxon>
    </lineage>
</organism>
<dbReference type="InterPro" id="IPR012334">
    <property type="entry name" value="Pectin_lyas_fold"/>
</dbReference>
<dbReference type="Proteomes" id="UP001496627">
    <property type="component" value="Unassembled WGS sequence"/>
</dbReference>
<reference evidence="1 2" key="1">
    <citation type="submission" date="2024-05" db="EMBL/GenBank/DDBJ databases">
        <title>Neorhizobium sp. Rsf11, a plant growth promoting and heavy metal resistant PAH-degrader.</title>
        <authorList>
            <person name="Golubev S.N."/>
            <person name="Muratova A.Y."/>
            <person name="Markelova M.I."/>
        </authorList>
    </citation>
    <scope>NUCLEOTIDE SEQUENCE [LARGE SCALE GENOMIC DNA]</scope>
    <source>
        <strain evidence="1 2">Rsf11</strain>
    </source>
</reference>
<comment type="caution">
    <text evidence="1">The sequence shown here is derived from an EMBL/GenBank/DDBJ whole genome shotgun (WGS) entry which is preliminary data.</text>
</comment>
<protein>
    <submittedName>
        <fullName evidence="1">Uncharacterized protein</fullName>
    </submittedName>
</protein>
<dbReference type="Gene3D" id="2.160.20.10">
    <property type="entry name" value="Single-stranded right-handed beta-helix, Pectin lyase-like"/>
    <property type="match status" value="1"/>
</dbReference>
<gene>
    <name evidence="1" type="ORF">ABK249_14550</name>
</gene>
<dbReference type="InterPro" id="IPR011050">
    <property type="entry name" value="Pectin_lyase_fold/virulence"/>
</dbReference>
<dbReference type="EMBL" id="JBEAAL010000009">
    <property type="protein sequence ID" value="MEQ1406158.1"/>
    <property type="molecule type" value="Genomic_DNA"/>
</dbReference>
<evidence type="ECO:0000313" key="2">
    <source>
        <dbReference type="Proteomes" id="UP001496627"/>
    </source>
</evidence>
<accession>A0ABV0M3A5</accession>
<proteinExistence type="predicted"/>
<keyword evidence="2" id="KW-1185">Reference proteome</keyword>
<sequence length="1012" mass="108272">MATTAATVYRDYETDGVPASGNHKVKKPDIRTLLTGYEGIINAFTAGGGFIYTSRAALFADLAHDANSSAWVIGDATTAYNGIYMKSGASGTGSWTRVADLPFSFIIASDVGAGTANAIQATTSIPVSASALVWMNVFEANTTSAVTVSFNGGAPLAIKTNSGNDPSVGGLAAGMIIMGVVSGSTFRLVSDQTSSAIVAAAEAAAAAANAGNLANIATLSALPDESVETMVSLSIRPSIACHTTSLDGGGGSFITFAAADWTRPIDNHGLAIENATGNYVFVREEFLQDGRVSPRWFGAKGDGTAEDAALTNWINAYHAVNSMPMSVNPMVANSAWLFVPQGRFVFGTTYTWNPKGGMATMVGVGHQSCIVGMTIALYNDNSTSAGAAQFARISNVDFDGAGTHANGIVYGDPDNWAAVFDGTYSGTRECLIENVFAYNYTNAGLMFIRDNHGRIRNCNFNANKYGMLVLTAIDTEFEGVHCHDNNRDGVCVQPWAGNASVGPFSTGGPGGLNLRGVNARGNKRYNFFVTGGDLNTIISDTDTEDGVEDLDFFGESTIRVGKIWECYFDSLSAANYPQGSMDRLTKTITSIVRDTTDTNNIKVTLSTPHYFQRGLLFEGSNLIDMDGTGVAGYDTPVPRSGSSFRVQEVYSATTFSMNIQYVSDFSGTATWKQPRPQLVIKGQEKGYSPQNINDIWLAGKNHNHVFLERCNRIYFPHTRLKNQITLGAAVTGLEIDFYAGVSPGVATDDCTVHIFGESFDNGWVRRGLREFDVTWRNWSPGTNKTGSNYGYSIERPVTGGGARTDRAAAGAARYFHAVHWRPDSIVFGHHDAQNDTYRGLKSKNDGDLEILNETGVAATWESSTGNFTFNSRVNLLDSRDNTVSNLPNVYISPTNGNLARYTGDPIFEEGGDDTVGRWIKFASGRMECFSQTFSGISVGTADGSGFQSAAQTWTFPQAFVATPLVIGVSVGSVAQAWPNAYGISTTQAEGRLFSFQSRTGRSMAMAAFGRYK</sequence>
<name>A0ABV0M3A5_9HYPH</name>